<dbReference type="Proteomes" id="UP001205035">
    <property type="component" value="Unassembled WGS sequence"/>
</dbReference>
<evidence type="ECO:0000313" key="2">
    <source>
        <dbReference type="Proteomes" id="UP001205035"/>
    </source>
</evidence>
<comment type="caution">
    <text evidence="1">The sequence shown here is derived from an EMBL/GenBank/DDBJ whole genome shotgun (WGS) entry which is preliminary data.</text>
</comment>
<dbReference type="EMBL" id="JANGBQ010000016">
    <property type="protein sequence ID" value="MCQ5083472.1"/>
    <property type="molecule type" value="Genomic_DNA"/>
</dbReference>
<protein>
    <submittedName>
        <fullName evidence="1">Uncharacterized protein</fullName>
    </submittedName>
</protein>
<dbReference type="AlphaFoldDB" id="A0AAJ1CHJ2"/>
<gene>
    <name evidence="1" type="ORF">NE651_11310</name>
</gene>
<name>A0AAJ1CHJ2_9BACT</name>
<proteinExistence type="predicted"/>
<organism evidence="1 2">
    <name type="scientific">Alistipes onderdonkii</name>
    <dbReference type="NCBI Taxonomy" id="328813"/>
    <lineage>
        <taxon>Bacteria</taxon>
        <taxon>Pseudomonadati</taxon>
        <taxon>Bacteroidota</taxon>
        <taxon>Bacteroidia</taxon>
        <taxon>Bacteroidales</taxon>
        <taxon>Rikenellaceae</taxon>
        <taxon>Alistipes</taxon>
    </lineage>
</organism>
<dbReference type="RefSeq" id="WP_156326023.1">
    <property type="nucleotide sequence ID" value="NZ_AP031440.1"/>
</dbReference>
<accession>A0AAJ1CHJ2</accession>
<sequence>METNIADQEILDSYTLKGNWQRLTVVANSLFCALFPILKSSPAAVSG</sequence>
<evidence type="ECO:0000313" key="1">
    <source>
        <dbReference type="EMBL" id="MCQ5083472.1"/>
    </source>
</evidence>
<reference evidence="1" key="1">
    <citation type="submission" date="2022-06" db="EMBL/GenBank/DDBJ databases">
        <title>Isolation of gut microbiota from human fecal samples.</title>
        <authorList>
            <person name="Pamer E.G."/>
            <person name="Barat B."/>
            <person name="Waligurski E."/>
            <person name="Medina S."/>
            <person name="Paddock L."/>
            <person name="Mostad J."/>
        </authorList>
    </citation>
    <scope>NUCLEOTIDE SEQUENCE</scope>
    <source>
        <strain evidence="1">DFI.6.22</strain>
    </source>
</reference>